<evidence type="ECO:0000256" key="2">
    <source>
        <dbReference type="SAM" id="MobiDB-lite"/>
    </source>
</evidence>
<dbReference type="PANTHER" id="PTHR43096:SF52">
    <property type="entry name" value="DNAJ HOMOLOG 1, MITOCHONDRIAL-RELATED"/>
    <property type="match status" value="1"/>
</dbReference>
<name>A0ABN9SIW2_9DINO</name>
<dbReference type="InterPro" id="IPR001623">
    <property type="entry name" value="DnaJ_domain"/>
</dbReference>
<dbReference type="Gene3D" id="1.10.287.110">
    <property type="entry name" value="DnaJ domain"/>
    <property type="match status" value="1"/>
</dbReference>
<dbReference type="Proteomes" id="UP001189429">
    <property type="component" value="Unassembled WGS sequence"/>
</dbReference>
<feature type="region of interest" description="Disordered" evidence="2">
    <location>
        <begin position="165"/>
        <end position="194"/>
    </location>
</feature>
<evidence type="ECO:0000313" key="4">
    <source>
        <dbReference type="EMBL" id="CAK0831674.1"/>
    </source>
</evidence>
<proteinExistence type="predicted"/>
<dbReference type="CDD" id="cd06257">
    <property type="entry name" value="DnaJ"/>
    <property type="match status" value="1"/>
</dbReference>
<feature type="non-terminal residue" evidence="4">
    <location>
        <position position="194"/>
    </location>
</feature>
<keyword evidence="5" id="KW-1185">Reference proteome</keyword>
<reference evidence="4" key="1">
    <citation type="submission" date="2023-10" db="EMBL/GenBank/DDBJ databases">
        <authorList>
            <person name="Chen Y."/>
            <person name="Shah S."/>
            <person name="Dougan E. K."/>
            <person name="Thang M."/>
            <person name="Chan C."/>
        </authorList>
    </citation>
    <scope>NUCLEOTIDE SEQUENCE [LARGE SCALE GENOMIC DNA]</scope>
</reference>
<organism evidence="4 5">
    <name type="scientific">Prorocentrum cordatum</name>
    <dbReference type="NCBI Taxonomy" id="2364126"/>
    <lineage>
        <taxon>Eukaryota</taxon>
        <taxon>Sar</taxon>
        <taxon>Alveolata</taxon>
        <taxon>Dinophyceae</taxon>
        <taxon>Prorocentrales</taxon>
        <taxon>Prorocentraceae</taxon>
        <taxon>Prorocentrum</taxon>
    </lineage>
</organism>
<sequence>GARLGGAGAAPERPELPPRLEEALLDFEGDFRGPWRALGLEADAVGLEVSQEEVRAAYRVAVRSEHPDTSEFPDAEERFQRVRKAYALLSDDGTRALLAEALEQEVQSFEALERDLAEEEPPSRGGLRAWQGLALLSAGLALAAGRGFSEGSTCPISAWAGRESRRCLDGPSSAPLGRRPEPRGLGGLAARPPA</sequence>
<evidence type="ECO:0000313" key="5">
    <source>
        <dbReference type="Proteomes" id="UP001189429"/>
    </source>
</evidence>
<dbReference type="PANTHER" id="PTHR43096">
    <property type="entry name" value="DNAJ HOMOLOG 1, MITOCHONDRIAL-RELATED"/>
    <property type="match status" value="1"/>
</dbReference>
<protein>
    <recommendedName>
        <fullName evidence="3">J domain-containing protein</fullName>
    </recommendedName>
</protein>
<dbReference type="PRINTS" id="PR00625">
    <property type="entry name" value="JDOMAIN"/>
</dbReference>
<comment type="caution">
    <text evidence="4">The sequence shown here is derived from an EMBL/GenBank/DDBJ whole genome shotgun (WGS) entry which is preliminary data.</text>
</comment>
<keyword evidence="1" id="KW-0143">Chaperone</keyword>
<dbReference type="SMART" id="SM00271">
    <property type="entry name" value="DnaJ"/>
    <property type="match status" value="1"/>
</dbReference>
<dbReference type="EMBL" id="CAUYUJ010011391">
    <property type="protein sequence ID" value="CAK0831674.1"/>
    <property type="molecule type" value="Genomic_DNA"/>
</dbReference>
<dbReference type="SUPFAM" id="SSF46565">
    <property type="entry name" value="Chaperone J-domain"/>
    <property type="match status" value="1"/>
</dbReference>
<evidence type="ECO:0000259" key="3">
    <source>
        <dbReference type="PROSITE" id="PS50076"/>
    </source>
</evidence>
<feature type="domain" description="J" evidence="3">
    <location>
        <begin position="33"/>
        <end position="102"/>
    </location>
</feature>
<evidence type="ECO:0000256" key="1">
    <source>
        <dbReference type="ARBA" id="ARBA00023186"/>
    </source>
</evidence>
<dbReference type="InterPro" id="IPR036869">
    <property type="entry name" value="J_dom_sf"/>
</dbReference>
<dbReference type="Pfam" id="PF00226">
    <property type="entry name" value="DnaJ"/>
    <property type="match status" value="1"/>
</dbReference>
<dbReference type="PROSITE" id="PS50076">
    <property type="entry name" value="DNAJ_2"/>
    <property type="match status" value="1"/>
</dbReference>
<accession>A0ABN9SIW2</accession>
<gene>
    <name evidence="4" type="ORF">PCOR1329_LOCUS29950</name>
</gene>
<feature type="non-terminal residue" evidence="4">
    <location>
        <position position="1"/>
    </location>
</feature>